<sequence length="105" mass="11311">MERDREKPTNHKCESKHGSRAGQEASKRRGEKALLLTRKDMAKEKAVVVGAAQSEKQDLRQVKEGGGPNNSGVGNGGRLCHLVPRESLNPLGSSGSRGWESCSKS</sequence>
<evidence type="ECO:0000313" key="1">
    <source>
        <dbReference type="EMBL" id="KAI4809780.1"/>
    </source>
</evidence>
<reference evidence="1" key="1">
    <citation type="submission" date="2022-05" db="EMBL/GenBank/DDBJ databases">
        <title>Chromosome-level genome of Chaenocephalus aceratus.</title>
        <authorList>
            <person name="Park H."/>
        </authorList>
    </citation>
    <scope>NUCLEOTIDE SEQUENCE</scope>
    <source>
        <strain evidence="1">KU_202001</strain>
    </source>
</reference>
<gene>
    <name evidence="1" type="ORF">KUCAC02_018645</name>
</gene>
<accession>A0ACB9WAH4</accession>
<protein>
    <submittedName>
        <fullName evidence="1">Uncharacterized protein</fullName>
    </submittedName>
</protein>
<dbReference type="EMBL" id="CM043801">
    <property type="protein sequence ID" value="KAI4809780.1"/>
    <property type="molecule type" value="Genomic_DNA"/>
</dbReference>
<comment type="caution">
    <text evidence="1">The sequence shown here is derived from an EMBL/GenBank/DDBJ whole genome shotgun (WGS) entry which is preliminary data.</text>
</comment>
<organism evidence="1 2">
    <name type="scientific">Chaenocephalus aceratus</name>
    <name type="common">Blackfin icefish</name>
    <name type="synonym">Chaenichthys aceratus</name>
    <dbReference type="NCBI Taxonomy" id="36190"/>
    <lineage>
        <taxon>Eukaryota</taxon>
        <taxon>Metazoa</taxon>
        <taxon>Chordata</taxon>
        <taxon>Craniata</taxon>
        <taxon>Vertebrata</taxon>
        <taxon>Euteleostomi</taxon>
        <taxon>Actinopterygii</taxon>
        <taxon>Neopterygii</taxon>
        <taxon>Teleostei</taxon>
        <taxon>Neoteleostei</taxon>
        <taxon>Acanthomorphata</taxon>
        <taxon>Eupercaria</taxon>
        <taxon>Perciformes</taxon>
        <taxon>Notothenioidei</taxon>
        <taxon>Channichthyidae</taxon>
        <taxon>Chaenocephalus</taxon>
    </lineage>
</organism>
<name>A0ACB9WAH4_CHAAC</name>
<keyword evidence="2" id="KW-1185">Reference proteome</keyword>
<dbReference type="Proteomes" id="UP001057452">
    <property type="component" value="Chromosome 17"/>
</dbReference>
<proteinExistence type="predicted"/>
<evidence type="ECO:0000313" key="2">
    <source>
        <dbReference type="Proteomes" id="UP001057452"/>
    </source>
</evidence>